<organism evidence="3 4">
    <name type="scientific">Reichenbachiella ulvae</name>
    <dbReference type="NCBI Taxonomy" id="2980104"/>
    <lineage>
        <taxon>Bacteria</taxon>
        <taxon>Pseudomonadati</taxon>
        <taxon>Bacteroidota</taxon>
        <taxon>Cytophagia</taxon>
        <taxon>Cytophagales</taxon>
        <taxon>Reichenbachiellaceae</taxon>
        <taxon>Reichenbachiella</taxon>
    </lineage>
</organism>
<dbReference type="Pfam" id="PF20732">
    <property type="entry name" value="NamZ_C"/>
    <property type="match status" value="1"/>
</dbReference>
<feature type="domain" description="Peptidoglycan beta-N-acetylmuramidase NamZ N-terminal" evidence="1">
    <location>
        <begin position="21"/>
        <end position="223"/>
    </location>
</feature>
<dbReference type="Gene3D" id="3.90.1150.140">
    <property type="match status" value="1"/>
</dbReference>
<dbReference type="Proteomes" id="UP001300692">
    <property type="component" value="Unassembled WGS sequence"/>
</dbReference>
<accession>A0ABT3CXE9</accession>
<name>A0ABT3CXE9_9BACT</name>
<dbReference type="EMBL" id="JAOYOD010000001">
    <property type="protein sequence ID" value="MCV9388375.1"/>
    <property type="molecule type" value="Genomic_DNA"/>
</dbReference>
<keyword evidence="4" id="KW-1185">Reference proteome</keyword>
<proteinExistence type="predicted"/>
<comment type="caution">
    <text evidence="3">The sequence shown here is derived from an EMBL/GenBank/DDBJ whole genome shotgun (WGS) entry which is preliminary data.</text>
</comment>
<sequence>MKVKTGLMKLDSHVQEIKGNVAYLCHAASVDENYRHGIYKIKSLFGDRLKKLFSPQHGLFADVQDNMVESDHFFHSHFQLPVYSLYSETRKPSAEMLEGIDHVIVDLQDVGTRVYTYIYTLTYMMEACAENGVEVIVLDRPNPIGGVAVEGNVLDMSFRSFVGRYPLPMRHGLTIGEVAVMAKSQWDLNCELRIIKMDGWERSMTFLETGLPWVLPSPNLPNPESAFPFVGTVLFEGTNVSEGRGTTKSLETVGHPKIKNYDLLESLQIGFEKANLRGFILRPVSFLPTFQKHAGVPCHGYQIHVTDFALFKPWRVGQLLCQSFYHHLGENFVWKQPPYEYEEKLLPIDILNGTDQIRHWVESNGDFQKLEEIENQGLESFHNMRKDMLLY</sequence>
<dbReference type="InterPro" id="IPR008302">
    <property type="entry name" value="NamZ"/>
</dbReference>
<dbReference type="PIRSF" id="PIRSF016719">
    <property type="entry name" value="UCP016719"/>
    <property type="match status" value="1"/>
</dbReference>
<evidence type="ECO:0000259" key="2">
    <source>
        <dbReference type="Pfam" id="PF20732"/>
    </source>
</evidence>
<reference evidence="3 4" key="1">
    <citation type="submission" date="2022-10" db="EMBL/GenBank/DDBJ databases">
        <title>Comparative genomics and taxonomic characterization of three novel marine species of genus Reichenbachiella exhibiting antioxidant and polysaccharide degradation activities.</title>
        <authorList>
            <person name="Muhammad N."/>
            <person name="Lee Y.-J."/>
            <person name="Ko J."/>
            <person name="Kim S.-G."/>
        </authorList>
    </citation>
    <scope>NUCLEOTIDE SEQUENCE [LARGE SCALE GENOMIC DNA]</scope>
    <source>
        <strain evidence="3 4">ABR2-5</strain>
    </source>
</reference>
<evidence type="ECO:0000313" key="3">
    <source>
        <dbReference type="EMBL" id="MCV9388375.1"/>
    </source>
</evidence>
<dbReference type="PANTHER" id="PTHR42915:SF1">
    <property type="entry name" value="PEPTIDOGLYCAN BETA-N-ACETYLMURAMIDASE NAMZ"/>
    <property type="match status" value="1"/>
</dbReference>
<evidence type="ECO:0000313" key="4">
    <source>
        <dbReference type="Proteomes" id="UP001300692"/>
    </source>
</evidence>
<dbReference type="InterPro" id="IPR048502">
    <property type="entry name" value="NamZ_N"/>
</dbReference>
<feature type="domain" description="Peptidoglycan beta-N-acetylmuramidase NamZ C-terminal" evidence="2">
    <location>
        <begin position="229"/>
        <end position="391"/>
    </location>
</feature>
<dbReference type="InterPro" id="IPR048503">
    <property type="entry name" value="NamZ_C"/>
</dbReference>
<gene>
    <name evidence="3" type="ORF">N7U62_16955</name>
</gene>
<protein>
    <submittedName>
        <fullName evidence="3">DUF1343 domain-containing protein</fullName>
    </submittedName>
</protein>
<dbReference type="PANTHER" id="PTHR42915">
    <property type="entry name" value="HYPOTHETICAL 460 KDA PROTEIN IN FEUA-SIGW INTERGENIC REGION [PRECURSOR]"/>
    <property type="match status" value="1"/>
</dbReference>
<evidence type="ECO:0000259" key="1">
    <source>
        <dbReference type="Pfam" id="PF07075"/>
    </source>
</evidence>
<dbReference type="Pfam" id="PF07075">
    <property type="entry name" value="NamZ_N"/>
    <property type="match status" value="1"/>
</dbReference>
<dbReference type="RefSeq" id="WP_264139238.1">
    <property type="nucleotide sequence ID" value="NZ_JAOYOD010000001.1"/>
</dbReference>
<dbReference type="Gene3D" id="3.40.50.12170">
    <property type="entry name" value="Uncharacterised protein PF07075, DUF1343"/>
    <property type="match status" value="1"/>
</dbReference>